<name>D8PL22_SCHCM</name>
<accession>D8PL22</accession>
<reference evidence="1 2" key="1">
    <citation type="journal article" date="2010" name="Nat. Biotechnol.">
        <title>Genome sequence of the model mushroom Schizophyllum commune.</title>
        <authorList>
            <person name="Ohm R.A."/>
            <person name="de Jong J.F."/>
            <person name="Lugones L.G."/>
            <person name="Aerts A."/>
            <person name="Kothe E."/>
            <person name="Stajich J.E."/>
            <person name="de Vries R.P."/>
            <person name="Record E."/>
            <person name="Levasseur A."/>
            <person name="Baker S.E."/>
            <person name="Bartholomew K.A."/>
            <person name="Coutinho P.M."/>
            <person name="Erdmann S."/>
            <person name="Fowler T.J."/>
            <person name="Gathman A.C."/>
            <person name="Lombard V."/>
            <person name="Henrissat B."/>
            <person name="Knabe N."/>
            <person name="Kuees U."/>
            <person name="Lilly W.W."/>
            <person name="Lindquist E."/>
            <person name="Lucas S."/>
            <person name="Magnuson J.K."/>
            <person name="Piumi F."/>
            <person name="Raudaskoski M."/>
            <person name="Salamov A."/>
            <person name="Schmutz J."/>
            <person name="Schwarze F.W.M.R."/>
            <person name="vanKuyk P.A."/>
            <person name="Horton J.S."/>
            <person name="Grigoriev I.V."/>
            <person name="Woesten H.A.B."/>
        </authorList>
    </citation>
    <scope>NUCLEOTIDE SEQUENCE [LARGE SCALE GENOMIC DNA]</scope>
    <source>
        <strain evidence="2">H4-8 / FGSC 9210</strain>
    </source>
</reference>
<feature type="non-terminal residue" evidence="1">
    <location>
        <position position="263"/>
    </location>
</feature>
<dbReference type="Proteomes" id="UP000007431">
    <property type="component" value="Unassembled WGS sequence"/>
</dbReference>
<dbReference type="EMBL" id="GL377302">
    <property type="protein sequence ID" value="EFJ02000.1"/>
    <property type="molecule type" value="Genomic_DNA"/>
</dbReference>
<evidence type="ECO:0000313" key="2">
    <source>
        <dbReference type="Proteomes" id="UP000007431"/>
    </source>
</evidence>
<dbReference type="AlphaFoldDB" id="D8PL22"/>
<keyword evidence="2" id="KW-1185">Reference proteome</keyword>
<organism evidence="2">
    <name type="scientific">Schizophyllum commune (strain H4-8 / FGSC 9210)</name>
    <name type="common">Split gill fungus</name>
    <dbReference type="NCBI Taxonomy" id="578458"/>
    <lineage>
        <taxon>Eukaryota</taxon>
        <taxon>Fungi</taxon>
        <taxon>Dikarya</taxon>
        <taxon>Basidiomycota</taxon>
        <taxon>Agaricomycotina</taxon>
        <taxon>Agaricomycetes</taxon>
        <taxon>Agaricomycetidae</taxon>
        <taxon>Agaricales</taxon>
        <taxon>Schizophyllaceae</taxon>
        <taxon>Schizophyllum</taxon>
    </lineage>
</organism>
<dbReference type="VEuPathDB" id="FungiDB:SCHCODRAFT_02667314"/>
<evidence type="ECO:0000313" key="1">
    <source>
        <dbReference type="EMBL" id="EFJ02000.1"/>
    </source>
</evidence>
<proteinExistence type="predicted"/>
<protein>
    <recommendedName>
        <fullName evidence="3">F-box domain-containing protein</fullName>
    </recommendedName>
</protein>
<sequence length="263" mass="28522">MPFIQTHSIPDILAGASATSGSLASLASTTIAQQPQIMPGQSAQAPTSIIQHGPIRRLPLELLDEIIVTALIDETVSSAFFKRGMYAHRRLALVCALWRAIVVALRRRPWTYSNIHLGKDCATSMVSDDVKASMMHEYLGFSGSEPLNVRLDLSLVSGGIPPYVRAVLEQSHRLQSLSIIGDLRDEGAHSALSLIAHPGDLPILRNLSLEDCLASFLTSSASLAIEEVTIKRDEKSETEVMVALQSEIRDGGGDVERLVVNYV</sequence>
<dbReference type="HOGENOM" id="CLU_1058280_0_0_1"/>
<gene>
    <name evidence="1" type="ORF">SCHCODRAFT_103255</name>
</gene>
<dbReference type="InParanoid" id="D8PL22"/>
<evidence type="ECO:0008006" key="3">
    <source>
        <dbReference type="Google" id="ProtNLM"/>
    </source>
</evidence>